<dbReference type="AlphaFoldDB" id="A0AAD7C1I6"/>
<name>A0AAD7C1I6_9AGAR</name>
<sequence length="395" mass="43644">MSAPGSNHESASDDRDNPTYDNFKTNTPVKKTRTRGPSERALNREGRAICRIVSAHEWPVRKIALIFGISRQVITRAIDNEYLPPDVVSEDYTHLKDPEFSKHFPPGAVAPRTKFQHRKRSESPLTTSDEDSSEDESKPSSSRVLLKRKCVGDGRPPPTSVSGAFTAKKPRHFSSSASSGQGSDSDSESLSPPTRPPTSTFIPALPRYKPRSSTKTYLLSPILIPTTLSVFLKSVNQIDLSAHLSLLSARGFTLERIRIMGAMWTDAMIKQAVERGLCEGEDEDKWKGMSAFDALTLELAIRKLRCKAESSSPNSNSNPATLSAFLSNVVGFDLTAHRALLESQGFDIDRLRAMREWEEGDLREVLARALRPGGEGEGGMFKLEILAVEFALKSW</sequence>
<protein>
    <submittedName>
        <fullName evidence="2">Uncharacterized protein</fullName>
    </submittedName>
</protein>
<comment type="caution">
    <text evidence="2">The sequence shown here is derived from an EMBL/GenBank/DDBJ whole genome shotgun (WGS) entry which is preliminary data.</text>
</comment>
<evidence type="ECO:0000313" key="3">
    <source>
        <dbReference type="Proteomes" id="UP001221142"/>
    </source>
</evidence>
<accession>A0AAD7C1I6</accession>
<dbReference type="EMBL" id="JARKIF010000006">
    <property type="protein sequence ID" value="KAJ7636607.1"/>
    <property type="molecule type" value="Genomic_DNA"/>
</dbReference>
<reference evidence="2" key="1">
    <citation type="submission" date="2023-03" db="EMBL/GenBank/DDBJ databases">
        <title>Massive genome expansion in bonnet fungi (Mycena s.s.) driven by repeated elements and novel gene families across ecological guilds.</title>
        <authorList>
            <consortium name="Lawrence Berkeley National Laboratory"/>
            <person name="Harder C.B."/>
            <person name="Miyauchi S."/>
            <person name="Viragh M."/>
            <person name="Kuo A."/>
            <person name="Thoen E."/>
            <person name="Andreopoulos B."/>
            <person name="Lu D."/>
            <person name="Skrede I."/>
            <person name="Drula E."/>
            <person name="Henrissat B."/>
            <person name="Morin E."/>
            <person name="Kohler A."/>
            <person name="Barry K."/>
            <person name="LaButti K."/>
            <person name="Morin E."/>
            <person name="Salamov A."/>
            <person name="Lipzen A."/>
            <person name="Mereny Z."/>
            <person name="Hegedus B."/>
            <person name="Baldrian P."/>
            <person name="Stursova M."/>
            <person name="Weitz H."/>
            <person name="Taylor A."/>
            <person name="Grigoriev I.V."/>
            <person name="Nagy L.G."/>
            <person name="Martin F."/>
            <person name="Kauserud H."/>
        </authorList>
    </citation>
    <scope>NUCLEOTIDE SEQUENCE</scope>
    <source>
        <strain evidence="2">9284</strain>
    </source>
</reference>
<keyword evidence="3" id="KW-1185">Reference proteome</keyword>
<proteinExistence type="predicted"/>
<feature type="region of interest" description="Disordered" evidence="1">
    <location>
        <begin position="1"/>
        <end position="40"/>
    </location>
</feature>
<dbReference type="Proteomes" id="UP001221142">
    <property type="component" value="Unassembled WGS sequence"/>
</dbReference>
<evidence type="ECO:0000256" key="1">
    <source>
        <dbReference type="SAM" id="MobiDB-lite"/>
    </source>
</evidence>
<feature type="compositionally biased region" description="Polar residues" evidence="1">
    <location>
        <begin position="19"/>
        <end position="29"/>
    </location>
</feature>
<feature type="region of interest" description="Disordered" evidence="1">
    <location>
        <begin position="98"/>
        <end position="206"/>
    </location>
</feature>
<evidence type="ECO:0000313" key="2">
    <source>
        <dbReference type="EMBL" id="KAJ7636607.1"/>
    </source>
</evidence>
<feature type="compositionally biased region" description="Low complexity" evidence="1">
    <location>
        <begin position="174"/>
        <end position="200"/>
    </location>
</feature>
<organism evidence="2 3">
    <name type="scientific">Roridomyces roridus</name>
    <dbReference type="NCBI Taxonomy" id="1738132"/>
    <lineage>
        <taxon>Eukaryota</taxon>
        <taxon>Fungi</taxon>
        <taxon>Dikarya</taxon>
        <taxon>Basidiomycota</taxon>
        <taxon>Agaricomycotina</taxon>
        <taxon>Agaricomycetes</taxon>
        <taxon>Agaricomycetidae</taxon>
        <taxon>Agaricales</taxon>
        <taxon>Marasmiineae</taxon>
        <taxon>Mycenaceae</taxon>
        <taxon>Roridomyces</taxon>
    </lineage>
</organism>
<gene>
    <name evidence="2" type="ORF">FB45DRAFT_906928</name>
</gene>